<protein>
    <recommendedName>
        <fullName evidence="8">Bacterioferritin-associated ferredoxin</fullName>
    </recommendedName>
</protein>
<comment type="similarity">
    <text evidence="9">Belongs to the Bfd family.</text>
</comment>
<evidence type="ECO:0000259" key="10">
    <source>
        <dbReference type="Pfam" id="PF04324"/>
    </source>
</evidence>
<evidence type="ECO:0000256" key="8">
    <source>
        <dbReference type="ARBA" id="ARBA00039386"/>
    </source>
</evidence>
<dbReference type="GO" id="GO:0046872">
    <property type="term" value="F:metal ion binding"/>
    <property type="evidence" value="ECO:0007669"/>
    <property type="project" value="UniProtKB-KW"/>
</dbReference>
<keyword evidence="1" id="KW-0813">Transport</keyword>
<dbReference type="InterPro" id="IPR007419">
    <property type="entry name" value="BFD-like_2Fe2S-bd_dom"/>
</dbReference>
<organism evidence="11 12">
    <name type="scientific">Pseudoxanthomonas winnipegensis</name>
    <dbReference type="NCBI Taxonomy" id="2480810"/>
    <lineage>
        <taxon>Bacteria</taxon>
        <taxon>Pseudomonadati</taxon>
        <taxon>Pseudomonadota</taxon>
        <taxon>Gammaproteobacteria</taxon>
        <taxon>Lysobacterales</taxon>
        <taxon>Lysobacteraceae</taxon>
        <taxon>Pseudoxanthomonas</taxon>
    </lineage>
</organism>
<keyword evidence="6" id="KW-0411">Iron-sulfur</keyword>
<dbReference type="Gene3D" id="1.10.10.1100">
    <property type="entry name" value="BFD-like [2Fe-2S]-binding domain"/>
    <property type="match status" value="1"/>
</dbReference>
<keyword evidence="2" id="KW-0001">2Fe-2S</keyword>
<dbReference type="RefSeq" id="WP_130550591.1">
    <property type="nucleotide sequence ID" value="NZ_SHMC01000002.1"/>
</dbReference>
<evidence type="ECO:0000313" key="11">
    <source>
        <dbReference type="EMBL" id="TAA26734.1"/>
    </source>
</evidence>
<gene>
    <name evidence="11" type="ORF">EA660_05810</name>
</gene>
<evidence type="ECO:0000256" key="3">
    <source>
        <dbReference type="ARBA" id="ARBA00022723"/>
    </source>
</evidence>
<feature type="domain" description="BFD-like [2Fe-2S]-binding" evidence="10">
    <location>
        <begin position="2"/>
        <end position="51"/>
    </location>
</feature>
<dbReference type="GO" id="GO:0051537">
    <property type="term" value="F:2 iron, 2 sulfur cluster binding"/>
    <property type="evidence" value="ECO:0007669"/>
    <property type="project" value="UniProtKB-KW"/>
</dbReference>
<evidence type="ECO:0000256" key="2">
    <source>
        <dbReference type="ARBA" id="ARBA00022714"/>
    </source>
</evidence>
<comment type="cofactor">
    <cofactor evidence="7">
        <name>[2Fe-2S] cluster</name>
        <dbReference type="ChEBI" id="CHEBI:190135"/>
    </cofactor>
</comment>
<dbReference type="EMBL" id="SHMC01000002">
    <property type="protein sequence ID" value="TAA26734.1"/>
    <property type="molecule type" value="Genomic_DNA"/>
</dbReference>
<evidence type="ECO:0000256" key="6">
    <source>
        <dbReference type="ARBA" id="ARBA00023014"/>
    </source>
</evidence>
<dbReference type="PANTHER" id="PTHR37424:SF1">
    <property type="entry name" value="BACTERIOFERRITIN-ASSOCIATED FERREDOXIN"/>
    <property type="match status" value="1"/>
</dbReference>
<evidence type="ECO:0000256" key="5">
    <source>
        <dbReference type="ARBA" id="ARBA00023004"/>
    </source>
</evidence>
<proteinExistence type="inferred from homology"/>
<dbReference type="CDD" id="cd19945">
    <property type="entry name" value="Fer2_BFD"/>
    <property type="match status" value="1"/>
</dbReference>
<dbReference type="InterPro" id="IPR041854">
    <property type="entry name" value="BFD-like_2Fe2S-bd_dom_sf"/>
</dbReference>
<dbReference type="AlphaFoldDB" id="A0A4Q8LCW5"/>
<keyword evidence="4" id="KW-0249">Electron transport</keyword>
<reference evidence="11 12" key="1">
    <citation type="submission" date="2019-02" db="EMBL/GenBank/DDBJ databases">
        <title>WGS of Pseudoxanthomonas species novum from clinical isolates.</title>
        <authorList>
            <person name="Bernier A.-M."/>
            <person name="Bernard K."/>
            <person name="Vachon A."/>
        </authorList>
    </citation>
    <scope>NUCLEOTIDE SEQUENCE [LARGE SCALE GENOMIC DNA]</scope>
    <source>
        <strain evidence="11 12">NML171200</strain>
    </source>
</reference>
<dbReference type="Proteomes" id="UP000292627">
    <property type="component" value="Unassembled WGS sequence"/>
</dbReference>
<keyword evidence="3" id="KW-0479">Metal-binding</keyword>
<evidence type="ECO:0000256" key="7">
    <source>
        <dbReference type="ARBA" id="ARBA00034078"/>
    </source>
</evidence>
<dbReference type="InterPro" id="IPR052371">
    <property type="entry name" value="BFD-associated_ferredoxin"/>
</dbReference>
<keyword evidence="5" id="KW-0408">Iron</keyword>
<dbReference type="PANTHER" id="PTHR37424">
    <property type="entry name" value="BACTERIOFERRITIN-ASSOCIATED FERREDOXIN"/>
    <property type="match status" value="1"/>
</dbReference>
<evidence type="ECO:0000256" key="9">
    <source>
        <dbReference type="ARBA" id="ARBA00046332"/>
    </source>
</evidence>
<evidence type="ECO:0000313" key="12">
    <source>
        <dbReference type="Proteomes" id="UP000292627"/>
    </source>
</evidence>
<evidence type="ECO:0000256" key="4">
    <source>
        <dbReference type="ARBA" id="ARBA00022982"/>
    </source>
</evidence>
<dbReference type="Pfam" id="PF04324">
    <property type="entry name" value="Fer2_BFD"/>
    <property type="match status" value="1"/>
</dbReference>
<comment type="caution">
    <text evidence="11">The sequence shown here is derived from an EMBL/GenBank/DDBJ whole genome shotgun (WGS) entry which is preliminary data.</text>
</comment>
<accession>A0A4Q8LCW5</accession>
<evidence type="ECO:0000256" key="1">
    <source>
        <dbReference type="ARBA" id="ARBA00022448"/>
    </source>
</evidence>
<name>A0A4Q8LCW5_9GAMM</name>
<dbReference type="OrthoDB" id="9815350at2"/>
<sequence>MYVCICNGVTDHQIREAAANGCRTVSELTMRTGAGSTCGSCLDMAADLLAEHHAALDFPLPLLGTALANAA</sequence>